<dbReference type="InterPro" id="IPR043129">
    <property type="entry name" value="ATPase_NBD"/>
</dbReference>
<proteinExistence type="inferred from homology"/>
<dbReference type="SUPFAM" id="SSF46785">
    <property type="entry name" value="Winged helix' DNA-binding domain"/>
    <property type="match status" value="1"/>
</dbReference>
<comment type="similarity">
    <text evidence="1">Belongs to the ROK (NagC/XylR) family.</text>
</comment>
<dbReference type="Pfam" id="PF00480">
    <property type="entry name" value="ROK"/>
    <property type="match status" value="1"/>
</dbReference>
<dbReference type="Pfam" id="PF12802">
    <property type="entry name" value="MarR_2"/>
    <property type="match status" value="1"/>
</dbReference>
<evidence type="ECO:0000313" key="3">
    <source>
        <dbReference type="EMBL" id="MDF3302381.1"/>
    </source>
</evidence>
<dbReference type="RefSeq" id="WP_276111943.1">
    <property type="nucleotide sequence ID" value="NZ_JARJBB010000021.1"/>
</dbReference>
<dbReference type="InterPro" id="IPR000600">
    <property type="entry name" value="ROK"/>
</dbReference>
<dbReference type="Gene3D" id="3.30.420.40">
    <property type="match status" value="2"/>
</dbReference>
<accession>A0ABT6ACL6</accession>
<keyword evidence="4" id="KW-1185">Reference proteome</keyword>
<name>A0ABT6ACL6_9ACTN</name>
<dbReference type="InterPro" id="IPR000835">
    <property type="entry name" value="HTH_MarR-typ"/>
</dbReference>
<reference evidence="3 4" key="1">
    <citation type="submission" date="2023-03" db="EMBL/GenBank/DDBJ databases">
        <title>Draft genome sequence of Streptomyces sp. K1PA1 isolated from peat swamp forest in Thailand.</title>
        <authorList>
            <person name="Klaysubun C."/>
            <person name="Duangmal K."/>
        </authorList>
    </citation>
    <scope>NUCLEOTIDE SEQUENCE [LARGE SCALE GENOMIC DNA]</scope>
    <source>
        <strain evidence="3 4">K1PA1</strain>
    </source>
</reference>
<dbReference type="CDD" id="cd23763">
    <property type="entry name" value="ASKHA_ATPase_ROK"/>
    <property type="match status" value="1"/>
</dbReference>
<comment type="caution">
    <text evidence="3">The sequence shown here is derived from an EMBL/GenBank/DDBJ whole genome shotgun (WGS) entry which is preliminary data.</text>
</comment>
<evidence type="ECO:0000259" key="2">
    <source>
        <dbReference type="Pfam" id="PF12802"/>
    </source>
</evidence>
<protein>
    <submittedName>
        <fullName evidence="3">ROK family transcriptional regulator</fullName>
    </submittedName>
</protein>
<dbReference type="PANTHER" id="PTHR18964:SF149">
    <property type="entry name" value="BIFUNCTIONAL UDP-N-ACETYLGLUCOSAMINE 2-EPIMERASE_N-ACETYLMANNOSAMINE KINASE"/>
    <property type="match status" value="1"/>
</dbReference>
<dbReference type="InterPro" id="IPR036390">
    <property type="entry name" value="WH_DNA-bd_sf"/>
</dbReference>
<evidence type="ECO:0000256" key="1">
    <source>
        <dbReference type="ARBA" id="ARBA00006479"/>
    </source>
</evidence>
<dbReference type="InterPro" id="IPR036388">
    <property type="entry name" value="WH-like_DNA-bd_sf"/>
</dbReference>
<dbReference type="EMBL" id="JARJBB010000021">
    <property type="protein sequence ID" value="MDF3302381.1"/>
    <property type="molecule type" value="Genomic_DNA"/>
</dbReference>
<gene>
    <name evidence="3" type="ORF">P3H78_27900</name>
</gene>
<dbReference type="Gene3D" id="1.10.10.10">
    <property type="entry name" value="Winged helix-like DNA-binding domain superfamily/Winged helix DNA-binding domain"/>
    <property type="match status" value="1"/>
</dbReference>
<dbReference type="SUPFAM" id="SSF53067">
    <property type="entry name" value="Actin-like ATPase domain"/>
    <property type="match status" value="1"/>
</dbReference>
<dbReference type="InterPro" id="IPR011991">
    <property type="entry name" value="ArsR-like_HTH"/>
</dbReference>
<dbReference type="CDD" id="cd00090">
    <property type="entry name" value="HTH_ARSR"/>
    <property type="match status" value="1"/>
</dbReference>
<organism evidence="3 4">
    <name type="scientific">Streptomyces tropicalis</name>
    <dbReference type="NCBI Taxonomy" id="3034234"/>
    <lineage>
        <taxon>Bacteria</taxon>
        <taxon>Bacillati</taxon>
        <taxon>Actinomycetota</taxon>
        <taxon>Actinomycetes</taxon>
        <taxon>Kitasatosporales</taxon>
        <taxon>Streptomycetaceae</taxon>
        <taxon>Streptomyces</taxon>
    </lineage>
</organism>
<dbReference type="PANTHER" id="PTHR18964">
    <property type="entry name" value="ROK (REPRESSOR, ORF, KINASE) FAMILY"/>
    <property type="match status" value="1"/>
</dbReference>
<sequence>MPASPSTARALNDRLALRLMQQEGPLTAGQLKQLTGLSRPTVADLVERLTASGLIAVVGEAREQRRGPNARLYGIVADRAHLAALDVRTESVSVTVADLLGRVLAEASVPIGGGTGTGLAVERAVALVERTAEEAGARRLHTVGIGAPGLVDPVSGELRDTTGLPEWHRRLVAAVQARLPQARVIVENETNLAALAEQRAGAARDRDTFVLLWLGHGVGAAVVLDGALRRGASGGTGEIGFLPVPGTGTLPSATDCAGGFHSLAGAEAVLRLAREHGLRVPAAPPAAAGGAARGPLVAGLVRSAATAAAEGTGPAGAGPFLDALADGLALGAASVVAVLDPGCVVLGGEVGQAGGEQLAARVAERIRRMSPLPTEVRPGALGGGAVLRGALLTARDRAQEELFAPPGI</sequence>
<dbReference type="Proteomes" id="UP001221150">
    <property type="component" value="Unassembled WGS sequence"/>
</dbReference>
<evidence type="ECO:0000313" key="4">
    <source>
        <dbReference type="Proteomes" id="UP001221150"/>
    </source>
</evidence>
<feature type="domain" description="HTH marR-type" evidence="2">
    <location>
        <begin position="16"/>
        <end position="66"/>
    </location>
</feature>